<feature type="compositionally biased region" description="Basic and acidic residues" evidence="5">
    <location>
        <begin position="504"/>
        <end position="528"/>
    </location>
</feature>
<comment type="subcellular location">
    <subcellularLocation>
        <location evidence="1">Membrane</location>
    </subcellularLocation>
</comment>
<dbReference type="Gene3D" id="1.25.40.10">
    <property type="entry name" value="Tetratricopeptide repeat domain"/>
    <property type="match status" value="1"/>
</dbReference>
<dbReference type="EMBL" id="UOEC01000035">
    <property type="protein sequence ID" value="VAV87935.1"/>
    <property type="molecule type" value="Genomic_DNA"/>
</dbReference>
<accession>A0A3B0RX50</accession>
<reference evidence="8" key="1">
    <citation type="submission" date="2018-06" db="EMBL/GenBank/DDBJ databases">
        <authorList>
            <person name="Zhirakovskaya E."/>
        </authorList>
    </citation>
    <scope>NUCLEOTIDE SEQUENCE</scope>
</reference>
<evidence type="ECO:0000256" key="2">
    <source>
        <dbReference type="ARBA" id="ARBA00022692"/>
    </source>
</evidence>
<gene>
    <name evidence="8" type="ORF">MNBD_ALPHA08-2404</name>
</gene>
<evidence type="ECO:0000256" key="6">
    <source>
        <dbReference type="SAM" id="Phobius"/>
    </source>
</evidence>
<name>A0A3B0RX50_9ZZZZ</name>
<feature type="transmembrane region" description="Helical" evidence="6">
    <location>
        <begin position="37"/>
        <end position="62"/>
    </location>
</feature>
<evidence type="ECO:0000256" key="1">
    <source>
        <dbReference type="ARBA" id="ARBA00004370"/>
    </source>
</evidence>
<dbReference type="SUPFAM" id="SSF48452">
    <property type="entry name" value="TPR-like"/>
    <property type="match status" value="1"/>
</dbReference>
<sequence length="542" mass="58657">MVRLIFWFVVLIAVTFGVTWLADSPGEVAVTFDGTRYAVSLGIGALVLGILFVAVWVVWGVFKWIIGRPSAFGGFFSRRREKKGRQALSTGLVAIGAGDEHTAQKAAVTAARLLPDDPLAQLLSAQSAQQQGDGARVKQVYREMAKAPDTKLLGLRGLFNEARREKNIEAARDIARQALEENPGASWASNAMLVSYAADKDWPAVLLLLENQLKAKVIDKETAQSKKAVALTAQALSVEDADAEAALDLATQAHNLDPSLVPAAVVAGRTNANVGSLRKATRILEKTWSLSPHPDVAEVYAHARPGDSVSDRQARIKTLLRSHHGGREGAIATAVIAIEGQDWATAREVLNSYINDQPSARICTLMAEIETAEFGDKGKAREWLARAVHAPRDPAWTAQGFVAPEWLPVSPVTGELGAFEWKVPVQGLAYTESQRRQATAPFLIADEPEESAVEVEPEQDDEIITLEPEDVEVVEESKPDQGDTRTDDDNKLKAVDSKTQTKKAIPEKAGKAKTGKEKTHRLPDDPGPKKPGNGKSGESWFG</sequence>
<dbReference type="InterPro" id="IPR016982">
    <property type="entry name" value="Mms48"/>
</dbReference>
<evidence type="ECO:0000259" key="7">
    <source>
        <dbReference type="Pfam" id="PF07219"/>
    </source>
</evidence>
<keyword evidence="2 6" id="KW-0812">Transmembrane</keyword>
<feature type="compositionally biased region" description="Basic and acidic residues" evidence="5">
    <location>
        <begin position="475"/>
        <end position="496"/>
    </location>
</feature>
<proteinExistence type="predicted"/>
<organism evidence="8">
    <name type="scientific">hydrothermal vent metagenome</name>
    <dbReference type="NCBI Taxonomy" id="652676"/>
    <lineage>
        <taxon>unclassified sequences</taxon>
        <taxon>metagenomes</taxon>
        <taxon>ecological metagenomes</taxon>
    </lineage>
</organism>
<protein>
    <submittedName>
        <fullName evidence="8">Uncharacterized protein EC-HemY, likely associated with heme metabolism based on gene clustering with hemC, hemD in Proteobacteria (Unrelated to HemY-type PPO in GramPositives)</fullName>
    </submittedName>
</protein>
<feature type="compositionally biased region" description="Acidic residues" evidence="5">
    <location>
        <begin position="446"/>
        <end position="474"/>
    </location>
</feature>
<dbReference type="Pfam" id="PF07219">
    <property type="entry name" value="HemY_N"/>
    <property type="match status" value="1"/>
</dbReference>
<feature type="region of interest" description="Disordered" evidence="5">
    <location>
        <begin position="444"/>
        <end position="542"/>
    </location>
</feature>
<dbReference type="GO" id="GO:0016020">
    <property type="term" value="C:membrane"/>
    <property type="evidence" value="ECO:0007669"/>
    <property type="project" value="UniProtKB-SubCell"/>
</dbReference>
<keyword evidence="3 6" id="KW-1133">Transmembrane helix</keyword>
<evidence type="ECO:0000256" key="4">
    <source>
        <dbReference type="ARBA" id="ARBA00023136"/>
    </source>
</evidence>
<dbReference type="PIRSF" id="PIRSF031802">
    <property type="entry name" value="UCP031802"/>
    <property type="match status" value="1"/>
</dbReference>
<dbReference type="InterPro" id="IPR010817">
    <property type="entry name" value="HemY_N"/>
</dbReference>
<keyword evidence="4 6" id="KW-0472">Membrane</keyword>
<feature type="domain" description="HemY N-terminal" evidence="7">
    <location>
        <begin position="26"/>
        <end position="132"/>
    </location>
</feature>
<dbReference type="AlphaFoldDB" id="A0A3B0RX50"/>
<evidence type="ECO:0000313" key="8">
    <source>
        <dbReference type="EMBL" id="VAV87935.1"/>
    </source>
</evidence>
<evidence type="ECO:0000256" key="5">
    <source>
        <dbReference type="SAM" id="MobiDB-lite"/>
    </source>
</evidence>
<evidence type="ECO:0000256" key="3">
    <source>
        <dbReference type="ARBA" id="ARBA00022989"/>
    </source>
</evidence>
<dbReference type="InterPro" id="IPR011990">
    <property type="entry name" value="TPR-like_helical_dom_sf"/>
</dbReference>